<gene>
    <name evidence="1" type="ORF">L9F63_026329</name>
</gene>
<organism evidence="1 2">
    <name type="scientific">Diploptera punctata</name>
    <name type="common">Pacific beetle cockroach</name>
    <dbReference type="NCBI Taxonomy" id="6984"/>
    <lineage>
        <taxon>Eukaryota</taxon>
        <taxon>Metazoa</taxon>
        <taxon>Ecdysozoa</taxon>
        <taxon>Arthropoda</taxon>
        <taxon>Hexapoda</taxon>
        <taxon>Insecta</taxon>
        <taxon>Pterygota</taxon>
        <taxon>Neoptera</taxon>
        <taxon>Polyneoptera</taxon>
        <taxon>Dictyoptera</taxon>
        <taxon>Blattodea</taxon>
        <taxon>Blaberoidea</taxon>
        <taxon>Blaberidae</taxon>
        <taxon>Diplopterinae</taxon>
        <taxon>Diploptera</taxon>
    </lineage>
</organism>
<keyword evidence="2" id="KW-1185">Reference proteome</keyword>
<sequence length="60" mass="6797">SQVRFPLPIQGNANQIILMNSIIMKGMFTFVTGLHFACNFLHHLYGIAYFLATNCNTIIH</sequence>
<feature type="non-terminal residue" evidence="1">
    <location>
        <position position="1"/>
    </location>
</feature>
<dbReference type="Proteomes" id="UP001233999">
    <property type="component" value="Unassembled WGS sequence"/>
</dbReference>
<dbReference type="EMBL" id="JASPKZ010000367">
    <property type="protein sequence ID" value="KAJ9600533.1"/>
    <property type="molecule type" value="Genomic_DNA"/>
</dbReference>
<protein>
    <submittedName>
        <fullName evidence="1">Uncharacterized protein</fullName>
    </submittedName>
</protein>
<name>A0AAD8AMU4_DIPPU</name>
<reference evidence="1" key="1">
    <citation type="journal article" date="2023" name="IScience">
        <title>Live-bearing cockroach genome reveals convergent evolutionary mechanisms linked to viviparity in insects and beyond.</title>
        <authorList>
            <person name="Fouks B."/>
            <person name="Harrison M.C."/>
            <person name="Mikhailova A.A."/>
            <person name="Marchal E."/>
            <person name="English S."/>
            <person name="Carruthers M."/>
            <person name="Jennings E.C."/>
            <person name="Chiamaka E.L."/>
            <person name="Frigard R.A."/>
            <person name="Pippel M."/>
            <person name="Attardo G.M."/>
            <person name="Benoit J.B."/>
            <person name="Bornberg-Bauer E."/>
            <person name="Tobe S.S."/>
        </authorList>
    </citation>
    <scope>NUCLEOTIDE SEQUENCE</scope>
    <source>
        <strain evidence="1">Stay&amp;Tobe</strain>
    </source>
</reference>
<proteinExistence type="predicted"/>
<evidence type="ECO:0000313" key="1">
    <source>
        <dbReference type="EMBL" id="KAJ9600533.1"/>
    </source>
</evidence>
<accession>A0AAD8AMU4</accession>
<dbReference type="AlphaFoldDB" id="A0AAD8AMU4"/>
<feature type="non-terminal residue" evidence="1">
    <location>
        <position position="60"/>
    </location>
</feature>
<comment type="caution">
    <text evidence="1">The sequence shown here is derived from an EMBL/GenBank/DDBJ whole genome shotgun (WGS) entry which is preliminary data.</text>
</comment>
<evidence type="ECO:0000313" key="2">
    <source>
        <dbReference type="Proteomes" id="UP001233999"/>
    </source>
</evidence>
<reference evidence="1" key="2">
    <citation type="submission" date="2023-05" db="EMBL/GenBank/DDBJ databases">
        <authorList>
            <person name="Fouks B."/>
        </authorList>
    </citation>
    <scope>NUCLEOTIDE SEQUENCE</scope>
    <source>
        <strain evidence="1">Stay&amp;Tobe</strain>
        <tissue evidence="1">Testes</tissue>
    </source>
</reference>